<proteinExistence type="predicted"/>
<evidence type="ECO:0000313" key="1">
    <source>
        <dbReference type="EMBL" id="PIT92251.1"/>
    </source>
</evidence>
<protein>
    <submittedName>
        <fullName evidence="1">Uncharacterized protein</fullName>
    </submittedName>
</protein>
<feature type="non-terminal residue" evidence="1">
    <location>
        <position position="1"/>
    </location>
</feature>
<dbReference type="EMBL" id="PFBA01000027">
    <property type="protein sequence ID" value="PIT92251.1"/>
    <property type="molecule type" value="Genomic_DNA"/>
</dbReference>
<reference evidence="2" key="1">
    <citation type="submission" date="2017-09" db="EMBL/GenBank/DDBJ databases">
        <title>Depth-based differentiation of microbial function through sediment-hosted aquifers and enrichment of novel symbionts in the deep terrestrial subsurface.</title>
        <authorList>
            <person name="Probst A.J."/>
            <person name="Ladd B."/>
            <person name="Jarett J.K."/>
            <person name="Geller-Mcgrath D.E."/>
            <person name="Sieber C.M.K."/>
            <person name="Emerson J.B."/>
            <person name="Anantharaman K."/>
            <person name="Thomas B.C."/>
            <person name="Malmstrom R."/>
            <person name="Stieglmeier M."/>
            <person name="Klingl A."/>
            <person name="Woyke T."/>
            <person name="Ryan C.M."/>
            <person name="Banfield J.F."/>
        </authorList>
    </citation>
    <scope>NUCLEOTIDE SEQUENCE [LARGE SCALE GENOMIC DNA]</scope>
</reference>
<dbReference type="Proteomes" id="UP000228635">
    <property type="component" value="Unassembled WGS sequence"/>
</dbReference>
<comment type="caution">
    <text evidence="1">The sequence shown here is derived from an EMBL/GenBank/DDBJ whole genome shotgun (WGS) entry which is preliminary data.</text>
</comment>
<dbReference type="AlphaFoldDB" id="A0A2M6WHJ1"/>
<name>A0A2M6WHJ1_9BACT</name>
<sequence length="66" mass="7457">DKRSRKQSSQTINLALNAVKFLYAEVLKNLIYFFLHTLFLSIKRPGANIAVRIGLGNGEGVHSRRD</sequence>
<evidence type="ECO:0000313" key="2">
    <source>
        <dbReference type="Proteomes" id="UP000228635"/>
    </source>
</evidence>
<accession>A0A2M6WHJ1</accession>
<organism evidence="1 2">
    <name type="scientific">Candidatus Harrisonbacteria bacterium CG10_big_fil_rev_8_21_14_0_10_42_17</name>
    <dbReference type="NCBI Taxonomy" id="1974584"/>
    <lineage>
        <taxon>Bacteria</taxon>
        <taxon>Candidatus Harrisoniibacteriota</taxon>
    </lineage>
</organism>
<gene>
    <name evidence="1" type="ORF">COU08_02990</name>
</gene>